<dbReference type="PANTHER" id="PTHR11097:SF8">
    <property type="entry name" value="EXOSOME COMPLEX COMPONENT RRP42"/>
    <property type="match status" value="1"/>
</dbReference>
<comment type="caution">
    <text evidence="7">The sequence shown here is derived from an EMBL/GenBank/DDBJ whole genome shotgun (WGS) entry which is preliminary data.</text>
</comment>
<evidence type="ECO:0000256" key="3">
    <source>
        <dbReference type="ARBA" id="ARBA00006678"/>
    </source>
</evidence>
<accession>A0A1C1D0J2</accession>
<dbReference type="GO" id="GO:0000467">
    <property type="term" value="P:exonucleolytic trimming to generate mature 3'-end of 5.8S rRNA from tricistronic rRNA transcript (SSU-rRNA, 5.8S rRNA, LSU-rRNA)"/>
    <property type="evidence" value="ECO:0007669"/>
    <property type="project" value="TreeGrafter"/>
</dbReference>
<evidence type="ECO:0000256" key="1">
    <source>
        <dbReference type="ARBA" id="ARBA00004496"/>
    </source>
</evidence>
<dbReference type="PANTHER" id="PTHR11097">
    <property type="entry name" value="EXOSOME COMPLEX EXONUCLEASE RIBOSOMAL RNA PROCESSING PROTEIN"/>
    <property type="match status" value="1"/>
</dbReference>
<evidence type="ECO:0000256" key="6">
    <source>
        <dbReference type="ARBA" id="ARBA00042523"/>
    </source>
</evidence>
<keyword evidence="5" id="KW-0271">Exosome</keyword>
<evidence type="ECO:0000256" key="4">
    <source>
        <dbReference type="ARBA" id="ARBA00022490"/>
    </source>
</evidence>
<sequence>MPSLTTSLPFSPAELAYLHTSLSSIPPIRPDARPLPTDFRALRAETGVLPSVNGSAHVGFSDGREAIVGVKLEVERTLAEEVRASVGARAKAKAKGETVNDGGAMDVDVDVDSANSPRRRGRHEWVTLSLTLPGLRDDDAGLVFLEEMLREPLVTGRSTSSDPNLNLNPPLLHLQDSLVINSRWHWHVYIDVLLISATGLASYPLPLLSMATHLALRDTRVPRLKSEGEEDPVADDDWMASTYLYARRVGGPMASRPPVTLLVVVVGENVIFDPSREELAVADAVVAVSVGDVSGRGGADEFEVLATRMIDTPARDTMKGVPMFGEVGEGVEVPGVWKPRVGGIKRAILKKAINTALTGGVARDVMDGLDGFLNLETKTAGDAGAG</sequence>
<dbReference type="GO" id="GO:0005730">
    <property type="term" value="C:nucleolus"/>
    <property type="evidence" value="ECO:0007669"/>
    <property type="project" value="UniProtKB-SubCell"/>
</dbReference>
<dbReference type="OrthoDB" id="272245at2759"/>
<dbReference type="eggNOG" id="KOG1612">
    <property type="taxonomic scope" value="Eukaryota"/>
</dbReference>
<dbReference type="GO" id="GO:0035925">
    <property type="term" value="F:mRNA 3'-UTR AU-rich region binding"/>
    <property type="evidence" value="ECO:0007669"/>
    <property type="project" value="TreeGrafter"/>
</dbReference>
<comment type="subcellular location">
    <subcellularLocation>
        <location evidence="1">Cytoplasm</location>
    </subcellularLocation>
    <subcellularLocation>
        <location evidence="2">Nucleus</location>
        <location evidence="2">Nucleolus</location>
    </subcellularLocation>
</comment>
<dbReference type="GO" id="GO:0016075">
    <property type="term" value="P:rRNA catabolic process"/>
    <property type="evidence" value="ECO:0007669"/>
    <property type="project" value="TreeGrafter"/>
</dbReference>
<dbReference type="GO" id="GO:0071028">
    <property type="term" value="P:nuclear mRNA surveillance"/>
    <property type="evidence" value="ECO:0007669"/>
    <property type="project" value="TreeGrafter"/>
</dbReference>
<dbReference type="GO" id="GO:0034476">
    <property type="term" value="P:U5 snRNA 3'-end processing"/>
    <property type="evidence" value="ECO:0007669"/>
    <property type="project" value="TreeGrafter"/>
</dbReference>
<dbReference type="VEuPathDB" id="FungiDB:CLCR_00293"/>
<dbReference type="SUPFAM" id="SSF54211">
    <property type="entry name" value="Ribosomal protein S5 domain 2-like"/>
    <property type="match status" value="1"/>
</dbReference>
<evidence type="ECO:0000256" key="2">
    <source>
        <dbReference type="ARBA" id="ARBA00004604"/>
    </source>
</evidence>
<dbReference type="InterPro" id="IPR050590">
    <property type="entry name" value="Exosome_comp_Rrp42_subfam"/>
</dbReference>
<keyword evidence="4" id="KW-0963">Cytoplasm</keyword>
<dbReference type="GO" id="GO:0000176">
    <property type="term" value="C:nuclear exosome (RNase complex)"/>
    <property type="evidence" value="ECO:0007669"/>
    <property type="project" value="UniProtKB-ARBA"/>
</dbReference>
<organism evidence="7 8">
    <name type="scientific">Cladophialophora carrionii</name>
    <dbReference type="NCBI Taxonomy" id="86049"/>
    <lineage>
        <taxon>Eukaryota</taxon>
        <taxon>Fungi</taxon>
        <taxon>Dikarya</taxon>
        <taxon>Ascomycota</taxon>
        <taxon>Pezizomycotina</taxon>
        <taxon>Eurotiomycetes</taxon>
        <taxon>Chaetothyriomycetidae</taxon>
        <taxon>Chaetothyriales</taxon>
        <taxon>Herpotrichiellaceae</taxon>
        <taxon>Cladophialophora</taxon>
    </lineage>
</organism>
<name>A0A1C1D0J2_9EURO</name>
<dbReference type="GO" id="GO:0034473">
    <property type="term" value="P:U1 snRNA 3'-end processing"/>
    <property type="evidence" value="ECO:0007669"/>
    <property type="project" value="TreeGrafter"/>
</dbReference>
<dbReference type="EMBL" id="LGRB01000005">
    <property type="protein sequence ID" value="OCT54228.1"/>
    <property type="molecule type" value="Genomic_DNA"/>
</dbReference>
<dbReference type="GO" id="GO:0000177">
    <property type="term" value="C:cytoplasmic exosome (RNase complex)"/>
    <property type="evidence" value="ECO:0007669"/>
    <property type="project" value="TreeGrafter"/>
</dbReference>
<keyword evidence="8" id="KW-1185">Reference proteome</keyword>
<comment type="similarity">
    <text evidence="3">Belongs to the RNase PH family.</text>
</comment>
<protein>
    <recommendedName>
        <fullName evidence="6">Ribosomal RNA-processing protein 42</fullName>
    </recommendedName>
</protein>
<evidence type="ECO:0000313" key="7">
    <source>
        <dbReference type="EMBL" id="OCT54228.1"/>
    </source>
</evidence>
<dbReference type="Proteomes" id="UP000094526">
    <property type="component" value="Unassembled WGS sequence"/>
</dbReference>
<dbReference type="GO" id="GO:0034475">
    <property type="term" value="P:U4 snRNA 3'-end processing"/>
    <property type="evidence" value="ECO:0007669"/>
    <property type="project" value="TreeGrafter"/>
</dbReference>
<dbReference type="GO" id="GO:0071035">
    <property type="term" value="P:nuclear polyadenylation-dependent rRNA catabolic process"/>
    <property type="evidence" value="ECO:0007669"/>
    <property type="project" value="TreeGrafter"/>
</dbReference>
<reference evidence="8" key="1">
    <citation type="submission" date="2015-07" db="EMBL/GenBank/DDBJ databases">
        <authorList>
            <person name="Teixeira M.M."/>
            <person name="Souza R.C."/>
            <person name="Almeida L.G."/>
            <person name="Vicente V.A."/>
            <person name="de Hoog S."/>
            <person name="Bocca A.L."/>
            <person name="de Almeida S.R."/>
            <person name="Vasconcelos A.T."/>
            <person name="Felipe M.S."/>
        </authorList>
    </citation>
    <scope>NUCLEOTIDE SEQUENCE [LARGE SCALE GENOMIC DNA]</scope>
    <source>
        <strain evidence="8">KSF</strain>
    </source>
</reference>
<dbReference type="STRING" id="86049.A0A1C1D0J2"/>
<dbReference type="InterPro" id="IPR027408">
    <property type="entry name" value="PNPase/RNase_PH_dom_sf"/>
</dbReference>
<gene>
    <name evidence="7" type="ORF">CLCR_00293</name>
</gene>
<dbReference type="VEuPathDB" id="FungiDB:G647_09472"/>
<evidence type="ECO:0000313" key="8">
    <source>
        <dbReference type="Proteomes" id="UP000094526"/>
    </source>
</evidence>
<dbReference type="Gene3D" id="3.30.230.70">
    <property type="entry name" value="GHMP Kinase, N-terminal domain"/>
    <property type="match status" value="1"/>
</dbReference>
<dbReference type="InterPro" id="IPR020568">
    <property type="entry name" value="Ribosomal_Su5_D2-typ_SF"/>
</dbReference>
<proteinExistence type="inferred from homology"/>
<evidence type="ECO:0000256" key="5">
    <source>
        <dbReference type="ARBA" id="ARBA00022835"/>
    </source>
</evidence>
<dbReference type="GO" id="GO:0071038">
    <property type="term" value="P:TRAMP-dependent tRNA surveillance pathway"/>
    <property type="evidence" value="ECO:0007669"/>
    <property type="project" value="TreeGrafter"/>
</dbReference>
<dbReference type="AlphaFoldDB" id="A0A1C1D0J2"/>